<protein>
    <submittedName>
        <fullName evidence="7">Oligosaccharide flippase family protein</fullName>
    </submittedName>
</protein>
<keyword evidence="3 6" id="KW-0812">Transmembrane</keyword>
<comment type="caution">
    <text evidence="7">The sequence shown here is derived from an EMBL/GenBank/DDBJ whole genome shotgun (WGS) entry which is preliminary data.</text>
</comment>
<keyword evidence="8" id="KW-1185">Reference proteome</keyword>
<evidence type="ECO:0000313" key="8">
    <source>
        <dbReference type="Proteomes" id="UP001470752"/>
    </source>
</evidence>
<dbReference type="PANTHER" id="PTHR30250">
    <property type="entry name" value="PST FAMILY PREDICTED COLANIC ACID TRANSPORTER"/>
    <property type="match status" value="1"/>
</dbReference>
<evidence type="ECO:0000256" key="4">
    <source>
        <dbReference type="ARBA" id="ARBA00022989"/>
    </source>
</evidence>
<feature type="transmembrane region" description="Helical" evidence="6">
    <location>
        <begin position="85"/>
        <end position="107"/>
    </location>
</feature>
<accession>A0ABV1CNF1</accession>
<keyword evidence="4 6" id="KW-1133">Transmembrane helix</keyword>
<feature type="transmembrane region" description="Helical" evidence="6">
    <location>
        <begin position="456"/>
        <end position="476"/>
    </location>
</feature>
<proteinExistence type="predicted"/>
<feature type="transmembrane region" description="Helical" evidence="6">
    <location>
        <begin position="119"/>
        <end position="138"/>
    </location>
</feature>
<dbReference type="PANTHER" id="PTHR30250:SF11">
    <property type="entry name" value="O-ANTIGEN TRANSPORTER-RELATED"/>
    <property type="match status" value="1"/>
</dbReference>
<feature type="transmembrane region" description="Helical" evidence="6">
    <location>
        <begin position="12"/>
        <end position="31"/>
    </location>
</feature>
<feature type="transmembrane region" description="Helical" evidence="6">
    <location>
        <begin position="51"/>
        <end position="73"/>
    </location>
</feature>
<keyword evidence="5 6" id="KW-0472">Membrane</keyword>
<evidence type="ECO:0000256" key="2">
    <source>
        <dbReference type="ARBA" id="ARBA00022475"/>
    </source>
</evidence>
<reference evidence="7 8" key="1">
    <citation type="submission" date="2024-04" db="EMBL/GenBank/DDBJ databases">
        <title>Human intestinal bacterial collection.</title>
        <authorList>
            <person name="Pauvert C."/>
            <person name="Hitch T.C.A."/>
            <person name="Clavel T."/>
        </authorList>
    </citation>
    <scope>NUCLEOTIDE SEQUENCE [LARGE SCALE GENOMIC DNA]</scope>
    <source>
        <strain evidence="7 8">CLA-AA-H161</strain>
    </source>
</reference>
<feature type="transmembrane region" description="Helical" evidence="6">
    <location>
        <begin position="333"/>
        <end position="353"/>
    </location>
</feature>
<feature type="transmembrane region" description="Helical" evidence="6">
    <location>
        <begin position="303"/>
        <end position="327"/>
    </location>
</feature>
<dbReference type="InterPro" id="IPR050833">
    <property type="entry name" value="Poly_Biosynth_Transport"/>
</dbReference>
<evidence type="ECO:0000313" key="7">
    <source>
        <dbReference type="EMBL" id="MEQ2413912.1"/>
    </source>
</evidence>
<dbReference type="RefSeq" id="WP_349084134.1">
    <property type="nucleotide sequence ID" value="NZ_JBBNFW010000179.1"/>
</dbReference>
<evidence type="ECO:0000256" key="1">
    <source>
        <dbReference type="ARBA" id="ARBA00004651"/>
    </source>
</evidence>
<feature type="transmembrane region" description="Helical" evidence="6">
    <location>
        <begin position="158"/>
        <end position="176"/>
    </location>
</feature>
<keyword evidence="2" id="KW-1003">Cell membrane</keyword>
<evidence type="ECO:0000256" key="6">
    <source>
        <dbReference type="SAM" id="Phobius"/>
    </source>
</evidence>
<gene>
    <name evidence="7" type="ORF">AAAX94_12910</name>
</gene>
<feature type="transmembrane region" description="Helical" evidence="6">
    <location>
        <begin position="182"/>
        <end position="200"/>
    </location>
</feature>
<dbReference type="EMBL" id="JBBNFW010000179">
    <property type="protein sequence ID" value="MEQ2413912.1"/>
    <property type="molecule type" value="Genomic_DNA"/>
</dbReference>
<name>A0ABV1CNF1_9FIRM</name>
<dbReference type="Proteomes" id="UP001470752">
    <property type="component" value="Unassembled WGS sequence"/>
</dbReference>
<sequence>MERKQRRSGAALNSLLLTLVQVVTTVLGIIVTKLLSVHFSLEEYGTYSQALLVTTTATSISILGLTNATNYFYNRTDDSGSKKKYLATIFSIQYLVGILIAIFLILFREPIASYFGNDRLGNIMLVVAFTPLLTNLIAMYQNLFVSIGEAKKIAARNFIVSFVKLLAVIVACFVTRNIVTVLVVILITDILQVIYFSLMFGKDQWPIRYTDARKELVKEILKFSIPMAIYVMTNSLSRDIDKYVISAFSDTATLAVYSNAAKILPFDLLTSSLITVLVPIITRQINQEEKREAQKLFKLYLRIGYILTCAFVGGAIAVSRYLMLFLYDSKYMAGYSVFVIYLFVDMIRFANVTTILSGSGKTKTLMTISIITLILNAFFNVVAYFFFGMIGPAITTLVLTFFMNVSLLHFGAKEIESTILHLFDIKEMIVVGAEILVLGCGAHYLADVLSNKGISLFFILAISFGTYCVMILLLNYRRIIDCLKKLNQYK</sequence>
<dbReference type="Pfam" id="PF13440">
    <property type="entry name" value="Polysacc_synt_3"/>
    <property type="match status" value="1"/>
</dbReference>
<comment type="subcellular location">
    <subcellularLocation>
        <location evidence="1">Cell membrane</location>
        <topology evidence="1">Multi-pass membrane protein</topology>
    </subcellularLocation>
</comment>
<organism evidence="7 8">
    <name type="scientific">Blautia acetigignens</name>
    <dbReference type="NCBI Taxonomy" id="2981783"/>
    <lineage>
        <taxon>Bacteria</taxon>
        <taxon>Bacillati</taxon>
        <taxon>Bacillota</taxon>
        <taxon>Clostridia</taxon>
        <taxon>Lachnospirales</taxon>
        <taxon>Lachnospiraceae</taxon>
        <taxon>Blautia</taxon>
    </lineage>
</organism>
<evidence type="ECO:0000256" key="3">
    <source>
        <dbReference type="ARBA" id="ARBA00022692"/>
    </source>
</evidence>
<evidence type="ECO:0000256" key="5">
    <source>
        <dbReference type="ARBA" id="ARBA00023136"/>
    </source>
</evidence>